<keyword evidence="3" id="KW-1185">Reference proteome</keyword>
<keyword evidence="1" id="KW-1133">Transmembrane helix</keyword>
<comment type="caution">
    <text evidence="2">The sequence shown here is derived from an EMBL/GenBank/DDBJ whole genome shotgun (WGS) entry which is preliminary data.</text>
</comment>
<reference evidence="2 3" key="1">
    <citation type="submission" date="2020-06" db="EMBL/GenBank/DDBJ databases">
        <title>Frischella cerana isolated from Apis cerana gut homogenate.</title>
        <authorList>
            <person name="Wolter L.A."/>
            <person name="Suenami S."/>
            <person name="Miyazaki R."/>
        </authorList>
    </citation>
    <scope>NUCLEOTIDE SEQUENCE [LARGE SCALE GENOMIC DNA]</scope>
    <source>
        <strain evidence="2 3">Ac13</strain>
    </source>
</reference>
<organism evidence="2 3">
    <name type="scientific">Frischella japonica</name>
    <dbReference type="NCBI Taxonomy" id="2741544"/>
    <lineage>
        <taxon>Bacteria</taxon>
        <taxon>Pseudomonadati</taxon>
        <taxon>Pseudomonadota</taxon>
        <taxon>Gammaproteobacteria</taxon>
        <taxon>Orbales</taxon>
        <taxon>Orbaceae</taxon>
        <taxon>Frischella</taxon>
    </lineage>
</organism>
<evidence type="ECO:0000256" key="1">
    <source>
        <dbReference type="SAM" id="Phobius"/>
    </source>
</evidence>
<accession>A0ABR7QUV2</accession>
<dbReference type="EMBL" id="JABURY010000006">
    <property type="protein sequence ID" value="MBC9129996.1"/>
    <property type="molecule type" value="Genomic_DNA"/>
</dbReference>
<keyword evidence="1" id="KW-0812">Transmembrane</keyword>
<evidence type="ECO:0000313" key="2">
    <source>
        <dbReference type="EMBL" id="MBC9129996.1"/>
    </source>
</evidence>
<gene>
    <name evidence="2" type="ORF">FcAc13_01575</name>
</gene>
<feature type="transmembrane region" description="Helical" evidence="1">
    <location>
        <begin position="81"/>
        <end position="114"/>
    </location>
</feature>
<dbReference type="Proteomes" id="UP000651208">
    <property type="component" value="Unassembled WGS sequence"/>
</dbReference>
<name>A0ABR7QUV2_9GAMM</name>
<proteinExistence type="predicted"/>
<sequence length="121" mass="13903">MKTILGLNIRVYIQHFLFGIVIFIAVYIFALTPISGIKINVPLLLNFSINTLLYPFSRYAYEAILNYIFSEKTAIWVNIKLFMIIKFFTILLCWGLAIIIAPIGLIIILINFLINKTTSNK</sequence>
<evidence type="ECO:0000313" key="3">
    <source>
        <dbReference type="Proteomes" id="UP000651208"/>
    </source>
</evidence>
<protein>
    <submittedName>
        <fullName evidence="2">Uncharacterized protein</fullName>
    </submittedName>
</protein>
<keyword evidence="1" id="KW-0472">Membrane</keyword>
<dbReference type="RefSeq" id="WP_187754451.1">
    <property type="nucleotide sequence ID" value="NZ_JABURY010000006.1"/>
</dbReference>
<feature type="transmembrane region" description="Helical" evidence="1">
    <location>
        <begin position="12"/>
        <end position="31"/>
    </location>
</feature>